<evidence type="ECO:0000256" key="1">
    <source>
        <dbReference type="ARBA" id="ARBA00009922"/>
    </source>
</evidence>
<evidence type="ECO:0000259" key="11">
    <source>
        <dbReference type="PROSITE" id="PS51198"/>
    </source>
</evidence>
<dbReference type="Pfam" id="PF00580">
    <property type="entry name" value="UvrD-helicase"/>
    <property type="match status" value="1"/>
</dbReference>
<comment type="catalytic activity">
    <reaction evidence="7">
        <text>Couples ATP hydrolysis with the unwinding of duplex DNA by translocating in the 3'-5' direction.</text>
        <dbReference type="EC" id="5.6.2.4"/>
    </reaction>
</comment>
<keyword evidence="3 10" id="KW-0378">Hydrolase</keyword>
<dbReference type="EC" id="5.6.2.4" evidence="8"/>
<dbReference type="Gene3D" id="1.10.486.10">
    <property type="entry name" value="PCRA, domain 4"/>
    <property type="match status" value="1"/>
</dbReference>
<dbReference type="GO" id="GO:0043138">
    <property type="term" value="F:3'-5' DNA helicase activity"/>
    <property type="evidence" value="ECO:0007669"/>
    <property type="project" value="UniProtKB-EC"/>
</dbReference>
<evidence type="ECO:0000256" key="7">
    <source>
        <dbReference type="ARBA" id="ARBA00034617"/>
    </source>
</evidence>
<sequence>MPVRTFVVSSDSLSGAASSLSLEKYEKDLNAAQWEAVRTTEGAVLTIAGAGTGKTKTLTYRVAYLIELGVPASTILLLTFTRRAAEEMLNRAAALAGPACSQILGGTFHAYALKLLRQYGAHIKLADNFTVLDQSDAEDVIDLVRTALGYHKKGNAVTEKRFPKKSTLYSIISTAANRNMPIEAVIESTYPHFLSLTDDIKKIAQAYHDYKRTNALVDYDDLLTLSVELLTEKPDVRTRISGAIRYIMVDEYQDTNLVQANLVKLLSEVHGNVMVVGDDAQSIYAFRGANYRNIFDFPKLFPNCRIIKLEENYRSTERILDLTNAVIAQAKEKFAKRLYTTTKLGGEYPAIVPAQDERMQSKFVAQRILELREEGLALSQMAVLMRNSRDSFDLELELRKRNIPFVKYGGQKITEAAHIKDFVAYLKLLHNPKDVLSWNRILKLLRGIGPKTAQEISEWIKTAPNPYRVDTSGVSPKYLESLRQLAELFAELTASNTTLIDKAERIYSYYLPLMREQYFEDYPKRQKDLENFLTILTNYSSIETLLTDLALDPIDLSAMETKATQKDESPLVLSTIHSAKGLEWEAVFLINALDGIIPSRYAVSSTEELDEELRLLYVALTRAKKYLYISYPIVCAGPGQELYFGNPSRFLADVPEESYEKIVLVKAGSAPRALPAKNKNE</sequence>
<comment type="caution">
    <text evidence="13">The sequence shown here is derived from an EMBL/GenBank/DDBJ whole genome shotgun (WGS) entry which is preliminary data.</text>
</comment>
<evidence type="ECO:0000259" key="12">
    <source>
        <dbReference type="PROSITE" id="PS51217"/>
    </source>
</evidence>
<dbReference type="InterPro" id="IPR013986">
    <property type="entry name" value="DExx_box_DNA_helicase_dom_sf"/>
</dbReference>
<dbReference type="PROSITE" id="PS51198">
    <property type="entry name" value="UVRD_HELICASE_ATP_BIND"/>
    <property type="match status" value="1"/>
</dbReference>
<dbReference type="InterPro" id="IPR000212">
    <property type="entry name" value="DNA_helicase_UvrD/REP"/>
</dbReference>
<dbReference type="InterPro" id="IPR014017">
    <property type="entry name" value="DNA_helicase_UvrD-like_C"/>
</dbReference>
<gene>
    <name evidence="13" type="ORF">D0433_11820</name>
</gene>
<dbReference type="PROSITE" id="PS51217">
    <property type="entry name" value="UVRD_HELICASE_CTER"/>
    <property type="match status" value="1"/>
</dbReference>
<dbReference type="SUPFAM" id="SSF52540">
    <property type="entry name" value="P-loop containing nucleoside triphosphate hydrolases"/>
    <property type="match status" value="1"/>
</dbReference>
<dbReference type="PANTHER" id="PTHR11070">
    <property type="entry name" value="UVRD / RECB / PCRA DNA HELICASE FAMILY MEMBER"/>
    <property type="match status" value="1"/>
</dbReference>
<evidence type="ECO:0000256" key="6">
    <source>
        <dbReference type="ARBA" id="ARBA00023235"/>
    </source>
</evidence>
<dbReference type="GO" id="GO:0016887">
    <property type="term" value="F:ATP hydrolysis activity"/>
    <property type="evidence" value="ECO:0007669"/>
    <property type="project" value="RHEA"/>
</dbReference>
<proteinExistence type="inferred from homology"/>
<evidence type="ECO:0000256" key="5">
    <source>
        <dbReference type="ARBA" id="ARBA00022840"/>
    </source>
</evidence>
<name>A0A395LXR2_9BACT</name>
<evidence type="ECO:0000256" key="9">
    <source>
        <dbReference type="ARBA" id="ARBA00048988"/>
    </source>
</evidence>
<dbReference type="EMBL" id="PHFL01000067">
    <property type="protein sequence ID" value="RFM23345.1"/>
    <property type="molecule type" value="Genomic_DNA"/>
</dbReference>
<dbReference type="InterPro" id="IPR027417">
    <property type="entry name" value="P-loop_NTPase"/>
</dbReference>
<accession>A0A395LXR2</accession>
<dbReference type="PANTHER" id="PTHR11070:SF3">
    <property type="entry name" value="DNA 3'-5' HELICASE"/>
    <property type="match status" value="1"/>
</dbReference>
<organism evidence="13 14">
    <name type="scientific">Candidatus Thermochlorobacter aerophilus</name>
    <dbReference type="NCBI Taxonomy" id="1868324"/>
    <lineage>
        <taxon>Bacteria</taxon>
        <taxon>Pseudomonadati</taxon>
        <taxon>Chlorobiota</taxon>
        <taxon>Chlorobiia</taxon>
        <taxon>Chlorobiales</taxon>
        <taxon>Candidatus Thermochlorobacteriaceae</taxon>
        <taxon>Candidatus Thermochlorobacter</taxon>
    </lineage>
</organism>
<keyword evidence="5 10" id="KW-0067">ATP-binding</keyword>
<evidence type="ECO:0000313" key="14">
    <source>
        <dbReference type="Proteomes" id="UP000266389"/>
    </source>
</evidence>
<dbReference type="Gene3D" id="3.40.50.300">
    <property type="entry name" value="P-loop containing nucleotide triphosphate hydrolases"/>
    <property type="match status" value="2"/>
</dbReference>
<comment type="catalytic activity">
    <reaction evidence="9">
        <text>ATP + H2O = ADP + phosphate + H(+)</text>
        <dbReference type="Rhea" id="RHEA:13065"/>
        <dbReference type="ChEBI" id="CHEBI:15377"/>
        <dbReference type="ChEBI" id="CHEBI:15378"/>
        <dbReference type="ChEBI" id="CHEBI:30616"/>
        <dbReference type="ChEBI" id="CHEBI:43474"/>
        <dbReference type="ChEBI" id="CHEBI:456216"/>
        <dbReference type="EC" id="5.6.2.4"/>
    </reaction>
</comment>
<evidence type="ECO:0000256" key="10">
    <source>
        <dbReference type="PROSITE-ProRule" id="PRU00560"/>
    </source>
</evidence>
<dbReference type="CDD" id="cd17932">
    <property type="entry name" value="DEXQc_UvrD"/>
    <property type="match status" value="1"/>
</dbReference>
<dbReference type="Pfam" id="PF13361">
    <property type="entry name" value="UvrD_C"/>
    <property type="match status" value="1"/>
</dbReference>
<evidence type="ECO:0000256" key="2">
    <source>
        <dbReference type="ARBA" id="ARBA00022741"/>
    </source>
</evidence>
<dbReference type="Gene3D" id="1.10.10.160">
    <property type="match status" value="1"/>
</dbReference>
<evidence type="ECO:0000256" key="8">
    <source>
        <dbReference type="ARBA" id="ARBA00034808"/>
    </source>
</evidence>
<protein>
    <recommendedName>
        <fullName evidence="8">DNA 3'-5' helicase</fullName>
        <ecNumber evidence="8">5.6.2.4</ecNumber>
    </recommendedName>
</protein>
<dbReference type="GO" id="GO:0003677">
    <property type="term" value="F:DNA binding"/>
    <property type="evidence" value="ECO:0007669"/>
    <property type="project" value="InterPro"/>
</dbReference>
<dbReference type="GO" id="GO:0000725">
    <property type="term" value="P:recombinational repair"/>
    <property type="evidence" value="ECO:0007669"/>
    <property type="project" value="TreeGrafter"/>
</dbReference>
<keyword evidence="6" id="KW-0413">Isomerase</keyword>
<dbReference type="GO" id="GO:0005829">
    <property type="term" value="C:cytosol"/>
    <property type="evidence" value="ECO:0007669"/>
    <property type="project" value="TreeGrafter"/>
</dbReference>
<evidence type="ECO:0000313" key="13">
    <source>
        <dbReference type="EMBL" id="RFM23345.1"/>
    </source>
</evidence>
<evidence type="ECO:0000256" key="4">
    <source>
        <dbReference type="ARBA" id="ARBA00022806"/>
    </source>
</evidence>
<dbReference type="InterPro" id="IPR014016">
    <property type="entry name" value="UvrD-like_ATP-bd"/>
</dbReference>
<dbReference type="Proteomes" id="UP000266389">
    <property type="component" value="Unassembled WGS sequence"/>
</dbReference>
<comment type="similarity">
    <text evidence="1">Belongs to the helicase family. UvrD subfamily.</text>
</comment>
<evidence type="ECO:0000256" key="3">
    <source>
        <dbReference type="ARBA" id="ARBA00022801"/>
    </source>
</evidence>
<feature type="domain" description="UvrD-like helicase ATP-binding" evidence="11">
    <location>
        <begin position="27"/>
        <end position="316"/>
    </location>
</feature>
<feature type="binding site" evidence="10">
    <location>
        <begin position="48"/>
        <end position="55"/>
    </location>
    <ligand>
        <name>ATP</name>
        <dbReference type="ChEBI" id="CHEBI:30616"/>
    </ligand>
</feature>
<dbReference type="AlphaFoldDB" id="A0A395LXR2"/>
<dbReference type="GO" id="GO:0005524">
    <property type="term" value="F:ATP binding"/>
    <property type="evidence" value="ECO:0007669"/>
    <property type="project" value="UniProtKB-UniRule"/>
</dbReference>
<keyword evidence="4 10" id="KW-0347">Helicase</keyword>
<keyword evidence="2 10" id="KW-0547">Nucleotide-binding</keyword>
<reference evidence="13 14" key="1">
    <citation type="journal article" date="2011" name="ISME J.">
        <title>Community ecology of hot spring cyanobacterial mats: predominant populations and their functional potential.</title>
        <authorList>
            <person name="Klatt C.G."/>
            <person name="Wood J.M."/>
            <person name="Rusch D.B."/>
            <person name="Bateson M.M."/>
            <person name="Hamamura N."/>
            <person name="Heidelberg J.F."/>
            <person name="Grossman A.R."/>
            <person name="Bhaya D."/>
            <person name="Cohan F.M."/>
            <person name="Kuhl M."/>
            <person name="Bryant D.A."/>
            <person name="Ward D.M."/>
        </authorList>
    </citation>
    <scope>NUCLEOTIDE SEQUENCE [LARGE SCALE GENOMIC DNA]</scope>
    <source>
        <strain evidence="13">OS</strain>
    </source>
</reference>
<feature type="domain" description="UvrD-like helicase C-terminal" evidence="12">
    <location>
        <begin position="317"/>
        <end position="581"/>
    </location>
</feature>